<dbReference type="Proteomes" id="UP000009026">
    <property type="component" value="Chromosome"/>
</dbReference>
<dbReference type="STRING" id="1297742.A176_000731"/>
<gene>
    <name evidence="1" type="ORF">A176_000731</name>
</gene>
<dbReference type="PATRIC" id="fig|1297742.4.peg.743"/>
<name>A0A0H4WM37_9BACT</name>
<proteinExistence type="predicted"/>
<dbReference type="AlphaFoldDB" id="A0A0H4WM37"/>
<evidence type="ECO:0000313" key="2">
    <source>
        <dbReference type="Proteomes" id="UP000009026"/>
    </source>
</evidence>
<dbReference type="EMBL" id="CP012109">
    <property type="protein sequence ID" value="AKQ63819.1"/>
    <property type="molecule type" value="Genomic_DNA"/>
</dbReference>
<protein>
    <submittedName>
        <fullName evidence="1">Uncharacterized protein</fullName>
    </submittedName>
</protein>
<reference evidence="1 2" key="1">
    <citation type="journal article" date="2016" name="PLoS ONE">
        <title>Complete Genome Sequence and Comparative Genomics of a Novel Myxobacterium Myxococcus hansupus.</title>
        <authorList>
            <person name="Sharma G."/>
            <person name="Narwani T."/>
            <person name="Subramanian S."/>
        </authorList>
    </citation>
    <scope>NUCLEOTIDE SEQUENCE [LARGE SCALE GENOMIC DNA]</scope>
    <source>
        <strain evidence="2">mixupus</strain>
    </source>
</reference>
<organism evidence="1 2">
    <name type="scientific">Pseudomyxococcus hansupus</name>
    <dbReference type="NCBI Taxonomy" id="1297742"/>
    <lineage>
        <taxon>Bacteria</taxon>
        <taxon>Pseudomonadati</taxon>
        <taxon>Myxococcota</taxon>
        <taxon>Myxococcia</taxon>
        <taxon>Myxococcales</taxon>
        <taxon>Cystobacterineae</taxon>
        <taxon>Myxococcaceae</taxon>
        <taxon>Pseudomyxococcus</taxon>
    </lineage>
</organism>
<evidence type="ECO:0000313" key="1">
    <source>
        <dbReference type="EMBL" id="AKQ63819.1"/>
    </source>
</evidence>
<keyword evidence="2" id="KW-1185">Reference proteome</keyword>
<sequence length="131" mass="14331">MGIMFAIMAQGSASAAKPNPAQRVLTWKVEGVPQSLTVLTADGPTLPSKEPDTHIDLLSVIGPMVATRFMHTWMGERGGYVTESMQVEYRGTYRFSLGGYLEETRQGGRVLEAILKLPNVPAKERCPPPSR</sequence>
<dbReference type="KEGG" id="mym:A176_000731"/>
<accession>A0A0H4WM37</accession>